<evidence type="ECO:0000313" key="8">
    <source>
        <dbReference type="EMBL" id="CUH84175.1"/>
    </source>
</evidence>
<dbReference type="Gene3D" id="3.40.50.1980">
    <property type="entry name" value="Nitrogenase molybdenum iron protein domain"/>
    <property type="match status" value="3"/>
</dbReference>
<comment type="similarity">
    <text evidence="1">Belongs to the bacterial solute-binding protein 9 family.</text>
</comment>
<sequence>MALSLFRFTLSSSALLAASTAVAEVPKVVTDIAPVHALVSQVMGDLGQPDLLVDPGNSPHHYSLRPSQALALEHADMVVWIGEPLTPWLHEPLETLAEGATHLELLEADGTIQHNFRETVVFGGGAHDDHEGHGHDDHADHDKHDDHDDHGHKDHDDHGHEKHDDHEGHDHDSHKEHDHDEHAHNDHAEGHDDHHDHDHDGVDPHAWLDPENGRIWLDVIAGQLSALDPENAATYRANADAGKAELAEVIAQVHAQLEPVEGKPFVVFHDAYQYFETRFHLQALGAIRVGDATDPSPARIAEIQEAVRDANVACAFSEPQFSPRLIQTVFDGLDVNVAALDPLGADQPEGAARYAGIIKSVADEIAGCLN</sequence>
<evidence type="ECO:0000256" key="2">
    <source>
        <dbReference type="ARBA" id="ARBA00015915"/>
    </source>
</evidence>
<dbReference type="RefSeq" id="WP_058318254.1">
    <property type="nucleotide sequence ID" value="NZ_CYSF01000006.1"/>
</dbReference>
<name>A0A0P1HB42_9RHOB</name>
<protein>
    <recommendedName>
        <fullName evidence="2">High-affinity zinc uptake system protein ZnuA</fullName>
    </recommendedName>
</protein>
<keyword evidence="5" id="KW-0862">Zinc</keyword>
<dbReference type="SUPFAM" id="SSF53807">
    <property type="entry name" value="Helical backbone' metal receptor"/>
    <property type="match status" value="1"/>
</dbReference>
<keyword evidence="3" id="KW-0813">Transport</keyword>
<dbReference type="OrthoDB" id="7346865at2"/>
<feature type="signal peptide" evidence="7">
    <location>
        <begin position="1"/>
        <end position="23"/>
    </location>
</feature>
<feature type="region of interest" description="Disordered" evidence="6">
    <location>
        <begin position="122"/>
        <end position="206"/>
    </location>
</feature>
<organism evidence="8 9">
    <name type="scientific">Thalassovita mediterranea</name>
    <dbReference type="NCBI Taxonomy" id="340021"/>
    <lineage>
        <taxon>Bacteria</taxon>
        <taxon>Pseudomonadati</taxon>
        <taxon>Pseudomonadota</taxon>
        <taxon>Alphaproteobacteria</taxon>
        <taxon>Rhodobacterales</taxon>
        <taxon>Roseobacteraceae</taxon>
        <taxon>Thalassovita</taxon>
    </lineage>
</organism>
<dbReference type="Pfam" id="PF01297">
    <property type="entry name" value="ZnuA"/>
    <property type="match status" value="1"/>
</dbReference>
<feature type="compositionally biased region" description="Basic and acidic residues" evidence="6">
    <location>
        <begin position="126"/>
        <end position="206"/>
    </location>
</feature>
<dbReference type="Proteomes" id="UP000051681">
    <property type="component" value="Unassembled WGS sequence"/>
</dbReference>
<dbReference type="STRING" id="340021.TM5383_01381"/>
<dbReference type="GO" id="GO:0046872">
    <property type="term" value="F:metal ion binding"/>
    <property type="evidence" value="ECO:0007669"/>
    <property type="project" value="InterPro"/>
</dbReference>
<evidence type="ECO:0000256" key="4">
    <source>
        <dbReference type="ARBA" id="ARBA00022729"/>
    </source>
</evidence>
<feature type="chain" id="PRO_5006064245" description="High-affinity zinc uptake system protein ZnuA" evidence="7">
    <location>
        <begin position="24"/>
        <end position="370"/>
    </location>
</feature>
<evidence type="ECO:0000313" key="9">
    <source>
        <dbReference type="Proteomes" id="UP000051681"/>
    </source>
</evidence>
<dbReference type="InterPro" id="IPR050492">
    <property type="entry name" value="Bact_metal-bind_prot9"/>
</dbReference>
<proteinExistence type="inferred from homology"/>
<reference evidence="8 9" key="1">
    <citation type="submission" date="2015-09" db="EMBL/GenBank/DDBJ databases">
        <authorList>
            <consortium name="Swine Surveillance"/>
        </authorList>
    </citation>
    <scope>NUCLEOTIDE SEQUENCE [LARGE SCALE GENOMIC DNA]</scope>
    <source>
        <strain evidence="8 9">CECT 8383</strain>
    </source>
</reference>
<accession>A0A0P1HB42</accession>
<evidence type="ECO:0000256" key="6">
    <source>
        <dbReference type="SAM" id="MobiDB-lite"/>
    </source>
</evidence>
<dbReference type="EMBL" id="CYSF01000006">
    <property type="protein sequence ID" value="CUH84175.1"/>
    <property type="molecule type" value="Genomic_DNA"/>
</dbReference>
<keyword evidence="4 7" id="KW-0732">Signal</keyword>
<dbReference type="AlphaFoldDB" id="A0A0P1HB42"/>
<evidence type="ECO:0000256" key="5">
    <source>
        <dbReference type="ARBA" id="ARBA00022906"/>
    </source>
</evidence>
<keyword evidence="5" id="KW-0406">Ion transport</keyword>
<evidence type="ECO:0000256" key="1">
    <source>
        <dbReference type="ARBA" id="ARBA00011028"/>
    </source>
</evidence>
<evidence type="ECO:0000256" key="7">
    <source>
        <dbReference type="SAM" id="SignalP"/>
    </source>
</evidence>
<keyword evidence="5" id="KW-0864">Zinc transport</keyword>
<dbReference type="GO" id="GO:0006829">
    <property type="term" value="P:zinc ion transport"/>
    <property type="evidence" value="ECO:0007669"/>
    <property type="project" value="UniProtKB-KW"/>
</dbReference>
<dbReference type="InterPro" id="IPR006127">
    <property type="entry name" value="ZnuA-like"/>
</dbReference>
<evidence type="ECO:0000256" key="3">
    <source>
        <dbReference type="ARBA" id="ARBA00022448"/>
    </source>
</evidence>
<dbReference type="PANTHER" id="PTHR42953">
    <property type="entry name" value="HIGH-AFFINITY ZINC UPTAKE SYSTEM PROTEIN ZNUA-RELATED"/>
    <property type="match status" value="1"/>
</dbReference>
<keyword evidence="9" id="KW-1185">Reference proteome</keyword>
<gene>
    <name evidence="8" type="primary">znuA</name>
    <name evidence="8" type="ORF">TM5383_01381</name>
</gene>
<dbReference type="PANTHER" id="PTHR42953:SF3">
    <property type="entry name" value="HIGH-AFFINITY ZINC UPTAKE SYSTEM PROTEIN ZNUA"/>
    <property type="match status" value="1"/>
</dbReference>